<gene>
    <name evidence="2" type="ORF">AUJ73_03100</name>
</gene>
<dbReference type="Pfam" id="PF00923">
    <property type="entry name" value="TAL_FSA"/>
    <property type="match status" value="1"/>
</dbReference>
<evidence type="ECO:0008006" key="4">
    <source>
        <dbReference type="Google" id="ProtNLM"/>
    </source>
</evidence>
<accession>A0A1J4TPX9</accession>
<comment type="caution">
    <text evidence="2">The sequence shown here is derived from an EMBL/GenBank/DDBJ whole genome shotgun (WGS) entry which is preliminary data.</text>
</comment>
<dbReference type="GO" id="GO:0005975">
    <property type="term" value="P:carbohydrate metabolic process"/>
    <property type="evidence" value="ECO:0007669"/>
    <property type="project" value="InterPro"/>
</dbReference>
<keyword evidence="1" id="KW-0704">Schiff base</keyword>
<evidence type="ECO:0000256" key="1">
    <source>
        <dbReference type="ARBA" id="ARBA00023270"/>
    </source>
</evidence>
<protein>
    <recommendedName>
        <fullName evidence="4">Transaldolase</fullName>
    </recommendedName>
</protein>
<dbReference type="InterPro" id="IPR013785">
    <property type="entry name" value="Aldolase_TIM"/>
</dbReference>
<evidence type="ECO:0000313" key="2">
    <source>
        <dbReference type="EMBL" id="OIO13850.1"/>
    </source>
</evidence>
<proteinExistence type="predicted"/>
<dbReference type="Gene3D" id="3.20.20.70">
    <property type="entry name" value="Aldolase class I"/>
    <property type="match status" value="1"/>
</dbReference>
<dbReference type="Proteomes" id="UP000183120">
    <property type="component" value="Unassembled WGS sequence"/>
</dbReference>
<dbReference type="STRING" id="1805209.AUJ73_03100"/>
<reference evidence="2 3" key="1">
    <citation type="journal article" date="2016" name="Environ. Microbiol.">
        <title>Genomic resolution of a cold subsurface aquifer community provides metabolic insights for novel microbes adapted to high CO concentrations.</title>
        <authorList>
            <person name="Probst A.J."/>
            <person name="Castelle C.J."/>
            <person name="Singh A."/>
            <person name="Brown C.T."/>
            <person name="Anantharaman K."/>
            <person name="Sharon I."/>
            <person name="Hug L.A."/>
            <person name="Burstein D."/>
            <person name="Emerson J.B."/>
            <person name="Thomas B.C."/>
            <person name="Banfield J.F."/>
        </authorList>
    </citation>
    <scope>NUCLEOTIDE SEQUENCE [LARGE SCALE GENOMIC DNA]</scope>
    <source>
        <strain evidence="2">CG1_02_37_22</strain>
    </source>
</reference>
<sequence>MIHKKKISSKIFIDGGDPSETAKAEQLLGFIDGQTTNPTLVANNPIVKKSLEKGEKFTKSEINGLYKKIIEEISAIVEWSVSIEPYADLKTSAEELLSQAVGMAEWSSKAWIKLPTTAQGLEAAKKAVANDMRVNMTLCFTQDQAAAIYAATKDAKYPVFVSPFVGRLDDRGENGMHLIENILKMYEKGDGHVMVLTASVRNFDHLMQALRLRSPIITLPFKVFEQWAGKRFMLPSDDHISVPSQLTSIPYKEISLDKHWYQYDLYHELTEAGVKRFAEDWNRLIR</sequence>
<name>A0A1J4TPX9_9BACT</name>
<dbReference type="InterPro" id="IPR001585">
    <property type="entry name" value="TAL/FSA"/>
</dbReference>
<dbReference type="EMBL" id="MNUY01000048">
    <property type="protein sequence ID" value="OIO13850.1"/>
    <property type="molecule type" value="Genomic_DNA"/>
</dbReference>
<dbReference type="AlphaFoldDB" id="A0A1J4TPX9"/>
<dbReference type="SUPFAM" id="SSF51569">
    <property type="entry name" value="Aldolase"/>
    <property type="match status" value="1"/>
</dbReference>
<dbReference type="PANTHER" id="PTHR10683:SF40">
    <property type="entry name" value="FRUCTOSE-6-PHOSPHATE ALDOLASE 1-RELATED"/>
    <property type="match status" value="1"/>
</dbReference>
<organism evidence="2 3">
    <name type="scientific">Candidatus Gottesmanbacteria bacterium CG1_02_37_22</name>
    <dbReference type="NCBI Taxonomy" id="1805209"/>
    <lineage>
        <taxon>Bacteria</taxon>
        <taxon>Candidatus Gottesmaniibacteriota</taxon>
    </lineage>
</organism>
<evidence type="ECO:0000313" key="3">
    <source>
        <dbReference type="Proteomes" id="UP000183120"/>
    </source>
</evidence>
<dbReference type="PANTHER" id="PTHR10683">
    <property type="entry name" value="TRANSALDOLASE"/>
    <property type="match status" value="1"/>
</dbReference>